<accession>A0A150MF08</accession>
<dbReference type="EMBL" id="LQYW01000173">
    <property type="protein sequence ID" value="KYD22885.1"/>
    <property type="molecule type" value="Genomic_DNA"/>
</dbReference>
<dbReference type="PATRIC" id="fig|153151.4.peg.2022"/>
<dbReference type="AlphaFoldDB" id="A0A150MF08"/>
<reference evidence="1 2" key="1">
    <citation type="submission" date="2016-01" db="EMBL/GenBank/DDBJ databases">
        <title>Draft Genome Sequences of Seven Thermophilic Sporeformers Isolated from Foods.</title>
        <authorList>
            <person name="Berendsen E.M."/>
            <person name="Wells-Bennik M.H."/>
            <person name="Krawcyk A.O."/>
            <person name="De Jong A."/>
            <person name="Holsappel S."/>
            <person name="Eijlander R.T."/>
            <person name="Kuipers O.P."/>
        </authorList>
    </citation>
    <scope>NUCLEOTIDE SEQUENCE [LARGE SCALE GENOMIC DNA]</scope>
    <source>
        <strain evidence="1 2">B4110</strain>
    </source>
</reference>
<proteinExistence type="predicted"/>
<name>A0A150MF08_9BACL</name>
<dbReference type="Proteomes" id="UP000075324">
    <property type="component" value="Unassembled WGS sequence"/>
</dbReference>
<sequence length="134" mass="15518">MIRTVKQLLYITRTSTQLAEQMAEIVSDETWKQQFILYLEDITRQYKLWQYIHYLLAGAYEESDSEKIVTASVSELLYALCSNELKKGMLCRKASEMLSGAAQKAADHSLQQAIQYSQLFFTMIKNQLVHQIGR</sequence>
<dbReference type="RefSeq" id="WP_012749320.1">
    <property type="nucleotide sequence ID" value="NZ_CP133588.1"/>
</dbReference>
<comment type="caution">
    <text evidence="1">The sequence shown here is derived from an EMBL/GenBank/DDBJ whole genome shotgun (WGS) entry which is preliminary data.</text>
</comment>
<evidence type="ECO:0000313" key="2">
    <source>
        <dbReference type="Proteomes" id="UP000075324"/>
    </source>
</evidence>
<evidence type="ECO:0000313" key="1">
    <source>
        <dbReference type="EMBL" id="KYD22885.1"/>
    </source>
</evidence>
<protein>
    <submittedName>
        <fullName evidence="1">Uncharacterized protein</fullName>
    </submittedName>
</protein>
<gene>
    <name evidence="1" type="ORF">B4110_0738</name>
</gene>
<organism evidence="1 2">
    <name type="scientific">Parageobacillus toebii</name>
    <dbReference type="NCBI Taxonomy" id="153151"/>
    <lineage>
        <taxon>Bacteria</taxon>
        <taxon>Bacillati</taxon>
        <taxon>Bacillota</taxon>
        <taxon>Bacilli</taxon>
        <taxon>Bacillales</taxon>
        <taxon>Anoxybacillaceae</taxon>
        <taxon>Parageobacillus</taxon>
    </lineage>
</organism>